<dbReference type="EMBL" id="JAVDYF010000001">
    <property type="protein sequence ID" value="MDR7354241.1"/>
    <property type="molecule type" value="Genomic_DNA"/>
</dbReference>
<comment type="caution">
    <text evidence="1">The sequence shown here is derived from an EMBL/GenBank/DDBJ whole genome shotgun (WGS) entry which is preliminary data.</text>
</comment>
<keyword evidence="2" id="KW-1185">Reference proteome</keyword>
<organism evidence="1 2">
    <name type="scientific">Corynebacterium felinum</name>
    <dbReference type="NCBI Taxonomy" id="131318"/>
    <lineage>
        <taxon>Bacteria</taxon>
        <taxon>Bacillati</taxon>
        <taxon>Actinomycetota</taxon>
        <taxon>Actinomycetes</taxon>
        <taxon>Mycobacteriales</taxon>
        <taxon>Corynebacteriaceae</taxon>
        <taxon>Corynebacterium</taxon>
    </lineage>
</organism>
<sequence>MHVFAQVPALLCCAGVPVSVVVPHNLYSTPATGVFTSAKRPKLHSTGWLMKYQPTAFVWSWALQ</sequence>
<gene>
    <name evidence="1" type="ORF">J2S37_000779</name>
</gene>
<protein>
    <recommendedName>
        <fullName evidence="3">Secreted protein</fullName>
    </recommendedName>
</protein>
<evidence type="ECO:0000313" key="1">
    <source>
        <dbReference type="EMBL" id="MDR7354241.1"/>
    </source>
</evidence>
<accession>A0ABU2B6J8</accession>
<proteinExistence type="predicted"/>
<evidence type="ECO:0000313" key="2">
    <source>
        <dbReference type="Proteomes" id="UP001183619"/>
    </source>
</evidence>
<reference evidence="1 2" key="1">
    <citation type="submission" date="2023-07" db="EMBL/GenBank/DDBJ databases">
        <title>Sequencing the genomes of 1000 actinobacteria strains.</title>
        <authorList>
            <person name="Klenk H.-P."/>
        </authorList>
    </citation>
    <scope>NUCLEOTIDE SEQUENCE [LARGE SCALE GENOMIC DNA]</scope>
    <source>
        <strain evidence="1 2">DSM 44508</strain>
    </source>
</reference>
<evidence type="ECO:0008006" key="3">
    <source>
        <dbReference type="Google" id="ProtNLM"/>
    </source>
</evidence>
<name>A0ABU2B6J8_9CORY</name>
<dbReference type="Proteomes" id="UP001183619">
    <property type="component" value="Unassembled WGS sequence"/>
</dbReference>